<organism evidence="2 3">
    <name type="scientific">Cuscuta campestris</name>
    <dbReference type="NCBI Taxonomy" id="132261"/>
    <lineage>
        <taxon>Eukaryota</taxon>
        <taxon>Viridiplantae</taxon>
        <taxon>Streptophyta</taxon>
        <taxon>Embryophyta</taxon>
        <taxon>Tracheophyta</taxon>
        <taxon>Spermatophyta</taxon>
        <taxon>Magnoliopsida</taxon>
        <taxon>eudicotyledons</taxon>
        <taxon>Gunneridae</taxon>
        <taxon>Pentapetalae</taxon>
        <taxon>asterids</taxon>
        <taxon>lamiids</taxon>
        <taxon>Solanales</taxon>
        <taxon>Convolvulaceae</taxon>
        <taxon>Cuscuteae</taxon>
        <taxon>Cuscuta</taxon>
        <taxon>Cuscuta subgen. Grammica</taxon>
        <taxon>Cuscuta sect. Cleistogrammica</taxon>
    </lineage>
</organism>
<keyword evidence="1" id="KW-1133">Transmembrane helix</keyword>
<evidence type="ECO:0000313" key="2">
    <source>
        <dbReference type="EMBL" id="VFQ62578.1"/>
    </source>
</evidence>
<dbReference type="Proteomes" id="UP000595140">
    <property type="component" value="Unassembled WGS sequence"/>
</dbReference>
<protein>
    <submittedName>
        <fullName evidence="2">Uncharacterized protein</fullName>
    </submittedName>
</protein>
<name>A0A484KCH1_9ASTE</name>
<proteinExistence type="predicted"/>
<dbReference type="EMBL" id="OOIL02000230">
    <property type="protein sequence ID" value="VFQ62578.1"/>
    <property type="molecule type" value="Genomic_DNA"/>
</dbReference>
<sequence length="98" mass="11691">MPWHYWNFQSLRQPRCCFQLLGQTLLLLACHSLSQARRRWCCCGRGLFLGMRKRYLVGWWWLVIAVVFLLFLPETWKATHVSILLRRVDGLYAVSDMC</sequence>
<evidence type="ECO:0000313" key="3">
    <source>
        <dbReference type="Proteomes" id="UP000595140"/>
    </source>
</evidence>
<reference evidence="2 3" key="1">
    <citation type="submission" date="2018-04" db="EMBL/GenBank/DDBJ databases">
        <authorList>
            <person name="Vogel A."/>
        </authorList>
    </citation>
    <scope>NUCLEOTIDE SEQUENCE [LARGE SCALE GENOMIC DNA]</scope>
</reference>
<keyword evidence="3" id="KW-1185">Reference proteome</keyword>
<keyword evidence="1" id="KW-0472">Membrane</keyword>
<evidence type="ECO:0000256" key="1">
    <source>
        <dbReference type="SAM" id="Phobius"/>
    </source>
</evidence>
<dbReference type="AlphaFoldDB" id="A0A484KCH1"/>
<gene>
    <name evidence="2" type="ORF">CCAM_LOCUS4354</name>
</gene>
<feature type="transmembrane region" description="Helical" evidence="1">
    <location>
        <begin position="56"/>
        <end position="76"/>
    </location>
</feature>
<keyword evidence="1" id="KW-0812">Transmembrane</keyword>
<accession>A0A484KCH1</accession>